<dbReference type="EMBL" id="GL629765">
    <property type="protein sequence ID" value="EFX04051.1"/>
    <property type="molecule type" value="Genomic_DNA"/>
</dbReference>
<accession>F0XCE2</accession>
<organism evidence="3">
    <name type="scientific">Grosmannia clavigera (strain kw1407 / UAMH 11150)</name>
    <name type="common">Blue stain fungus</name>
    <name type="synonym">Graphiocladiella clavigera</name>
    <dbReference type="NCBI Taxonomy" id="655863"/>
    <lineage>
        <taxon>Eukaryota</taxon>
        <taxon>Fungi</taxon>
        <taxon>Dikarya</taxon>
        <taxon>Ascomycota</taxon>
        <taxon>Pezizomycotina</taxon>
        <taxon>Sordariomycetes</taxon>
        <taxon>Sordariomycetidae</taxon>
        <taxon>Ophiostomatales</taxon>
        <taxon>Ophiostomataceae</taxon>
        <taxon>Leptographium</taxon>
    </lineage>
</organism>
<reference evidence="2 3" key="1">
    <citation type="journal article" date="2011" name="Proc. Natl. Acad. Sci. U.S.A.">
        <title>Genome and transcriptome analyses of the mountain pine beetle-fungal symbiont Grosmannia clavigera, a lodgepole pine pathogen.</title>
        <authorList>
            <person name="DiGuistini S."/>
            <person name="Wang Y."/>
            <person name="Liao N.Y."/>
            <person name="Taylor G."/>
            <person name="Tanguay P."/>
            <person name="Feau N."/>
            <person name="Henrissat B."/>
            <person name="Chan S.K."/>
            <person name="Hesse-Orce U."/>
            <person name="Alamouti S.M."/>
            <person name="Tsui C.K.M."/>
            <person name="Docking R.T."/>
            <person name="Levasseur A."/>
            <person name="Haridas S."/>
            <person name="Robertson G."/>
            <person name="Birol I."/>
            <person name="Holt R.A."/>
            <person name="Marra M.A."/>
            <person name="Hamelin R.C."/>
            <person name="Hirst M."/>
            <person name="Jones S.J.M."/>
            <person name="Bohlmann J."/>
            <person name="Breuil C."/>
        </authorList>
    </citation>
    <scope>NUCLEOTIDE SEQUENCE [LARGE SCALE GENOMIC DNA]</scope>
    <source>
        <strain evidence="3">kw1407 / UAMH 11150</strain>
    </source>
</reference>
<evidence type="ECO:0000259" key="1">
    <source>
        <dbReference type="PROSITE" id="PS51752"/>
    </source>
</evidence>
<sequence length="382" mass="43398">MRLLYWDGEGEPYLVEAHSNIPPYAILSHTWGEGEVTFKHYQDGTAGDQAGYRKILFCAEQARRDNISYFWIDTCCIDKASSAELTENINCMYEYYQNAVHCYAYLADVTCPDVSKIGKWQEAFQMSRWFTRGWTLQELLAPANVEFFSDTGVLLGDKKSLDTLISKITRIPVEVLHKTKPLAEIEPNTVFRWMEGRNTMRPEDQSYAIVGILDVHMAVIYGEGGENARIRLKDTLARVAERSRVYSTFVGGVSGASFTLLAPLGENVHELHLWSSKSHIQAVRVKYTNGKEELAGQASGNSKHTCFVFNQNERIKQLLLWDNQDNHHLGGIGFTTTDNRSIEFGNDTMEKVEWKNKLSKRLIGISGLSGRDINRLAFVFSW</sequence>
<keyword evidence="3" id="KW-1185">Reference proteome</keyword>
<dbReference type="eggNOG" id="KOG0266">
    <property type="taxonomic scope" value="Eukaryota"/>
</dbReference>
<protein>
    <submittedName>
        <fullName evidence="2">Beta transducin-like protein het-e4s</fullName>
    </submittedName>
</protein>
<dbReference type="PANTHER" id="PTHR10622:SF13">
    <property type="entry name" value="NACHT DOMAIN-CONTAINING PROTEIN"/>
    <property type="match status" value="1"/>
</dbReference>
<dbReference type="GeneID" id="25982117"/>
<dbReference type="InterPro" id="IPR001229">
    <property type="entry name" value="Jacalin-like_lectin_dom"/>
</dbReference>
<dbReference type="RefSeq" id="XP_014173533.1">
    <property type="nucleotide sequence ID" value="XM_014318058.1"/>
</dbReference>
<dbReference type="Gene3D" id="2.100.10.30">
    <property type="entry name" value="Jacalin-like lectin domain"/>
    <property type="match status" value="1"/>
</dbReference>
<dbReference type="Pfam" id="PF06985">
    <property type="entry name" value="HET"/>
    <property type="match status" value="1"/>
</dbReference>
<dbReference type="InParanoid" id="F0XCE2"/>
<dbReference type="InterPro" id="IPR036404">
    <property type="entry name" value="Jacalin-like_lectin_dom_sf"/>
</dbReference>
<dbReference type="Pfam" id="PF01419">
    <property type="entry name" value="Jacalin"/>
    <property type="match status" value="1"/>
</dbReference>
<dbReference type="InterPro" id="IPR010730">
    <property type="entry name" value="HET"/>
</dbReference>
<dbReference type="OrthoDB" id="674604at2759"/>
<dbReference type="AlphaFoldDB" id="F0XCE2"/>
<feature type="domain" description="Jacalin-type lectin" evidence="1">
    <location>
        <begin position="244"/>
        <end position="382"/>
    </location>
</feature>
<dbReference type="PANTHER" id="PTHR10622">
    <property type="entry name" value="HET DOMAIN-CONTAINING PROTEIN"/>
    <property type="match status" value="1"/>
</dbReference>
<dbReference type="Proteomes" id="UP000007796">
    <property type="component" value="Unassembled WGS sequence"/>
</dbReference>
<proteinExistence type="predicted"/>
<evidence type="ECO:0000313" key="3">
    <source>
        <dbReference type="Proteomes" id="UP000007796"/>
    </source>
</evidence>
<dbReference type="STRING" id="655863.F0XCE2"/>
<dbReference type="PROSITE" id="PS51752">
    <property type="entry name" value="JACALIN_LECTIN"/>
    <property type="match status" value="1"/>
</dbReference>
<gene>
    <name evidence="2" type="ORF">CMQ_979</name>
</gene>
<dbReference type="HOGENOM" id="CLU_723723_0_0_1"/>
<dbReference type="SUPFAM" id="SSF51101">
    <property type="entry name" value="Mannose-binding lectins"/>
    <property type="match status" value="1"/>
</dbReference>
<evidence type="ECO:0000313" key="2">
    <source>
        <dbReference type="EMBL" id="EFX04051.1"/>
    </source>
</evidence>
<name>F0XCE2_GROCL</name>